<dbReference type="Proteomes" id="UP000294155">
    <property type="component" value="Unassembled WGS sequence"/>
</dbReference>
<organism evidence="1 2">
    <name type="scientific">Hymenobacter persicinus</name>
    <dbReference type="NCBI Taxonomy" id="2025506"/>
    <lineage>
        <taxon>Bacteria</taxon>
        <taxon>Pseudomonadati</taxon>
        <taxon>Bacteroidota</taxon>
        <taxon>Cytophagia</taxon>
        <taxon>Cytophagales</taxon>
        <taxon>Hymenobacteraceae</taxon>
        <taxon>Hymenobacter</taxon>
    </lineage>
</organism>
<accession>A0A4Q5LDW6</accession>
<dbReference type="RefSeq" id="WP_129920023.1">
    <property type="nucleotide sequence ID" value="NZ_SEWE01000007.1"/>
</dbReference>
<keyword evidence="2" id="KW-1185">Reference proteome</keyword>
<evidence type="ECO:0000313" key="2">
    <source>
        <dbReference type="Proteomes" id="UP000294155"/>
    </source>
</evidence>
<sequence>MELEEALARKEGIDFIVWGNAILFTTSNAKLAVQACQRVGLGVLGLDGFYTTTGKRQPDTEWTADFSSLYKLTRPEFQLESWQKALDFLAKAPEELVWELVLADQ</sequence>
<dbReference type="EMBL" id="SEWE01000007">
    <property type="protein sequence ID" value="RYU82126.1"/>
    <property type="molecule type" value="Genomic_DNA"/>
</dbReference>
<evidence type="ECO:0000313" key="1">
    <source>
        <dbReference type="EMBL" id="RYU82126.1"/>
    </source>
</evidence>
<name>A0A4Q5LDW6_9BACT</name>
<reference evidence="1 2" key="1">
    <citation type="submission" date="2019-02" db="EMBL/GenBank/DDBJ databases">
        <title>Bacterial novel species isolated from soil.</title>
        <authorList>
            <person name="Jung H.-Y."/>
        </authorList>
    </citation>
    <scope>NUCLEOTIDE SEQUENCE [LARGE SCALE GENOMIC DNA]</scope>
    <source>
        <strain evidence="1 2">1-3-3-3</strain>
    </source>
</reference>
<proteinExistence type="predicted"/>
<dbReference type="AlphaFoldDB" id="A0A4Q5LDW6"/>
<protein>
    <recommendedName>
        <fullName evidence="3">Immunity protein 40 domain-containing protein</fullName>
    </recommendedName>
</protein>
<gene>
    <name evidence="1" type="ORF">EWM57_04920</name>
</gene>
<comment type="caution">
    <text evidence="1">The sequence shown here is derived from an EMBL/GenBank/DDBJ whole genome shotgun (WGS) entry which is preliminary data.</text>
</comment>
<evidence type="ECO:0008006" key="3">
    <source>
        <dbReference type="Google" id="ProtNLM"/>
    </source>
</evidence>